<gene>
    <name evidence="5" type="ORF">GP475_10740</name>
</gene>
<name>A0A7H0SR77_9CORY</name>
<sequence length="310" mass="35574">MRSREYLVGNNDVVIDVMLPYYGDVDLMKKAVASVCAQHYQHWRLVVIDDGYPSPEPERYLNELASQDPRVHYLRNSENLGANANYRKALDLVEAPFFIMMGADDIMLPNYLDVVAEAFSQHPEVEVIQPGVSTINEHGIAITAMPDRIKKLCAPRHRSPVMELRGEDLAVSLLRANWTYFPSLAWRSSTVKSIGFRIDFDVVQDLALLLDIATQSQHKNLLVLDELAFLYRRHGGSDSMTKALTGERFDEERRFFRWQARRYKDLGWTRASRAASAHFTSRLNALNLMIQALKQRQFKPLIRLGQHVLT</sequence>
<keyword evidence="3 5" id="KW-0808">Transferase</keyword>
<organism evidence="5 6">
    <name type="scientific">Corynebacterium poyangense</name>
    <dbReference type="NCBI Taxonomy" id="2684405"/>
    <lineage>
        <taxon>Bacteria</taxon>
        <taxon>Bacillati</taxon>
        <taxon>Actinomycetota</taxon>
        <taxon>Actinomycetes</taxon>
        <taxon>Mycobacteriales</taxon>
        <taxon>Corynebacteriaceae</taxon>
        <taxon>Corynebacterium</taxon>
    </lineage>
</organism>
<evidence type="ECO:0000256" key="1">
    <source>
        <dbReference type="ARBA" id="ARBA00006739"/>
    </source>
</evidence>
<dbReference type="PANTHER" id="PTHR43685">
    <property type="entry name" value="GLYCOSYLTRANSFERASE"/>
    <property type="match status" value="1"/>
</dbReference>
<dbReference type="Pfam" id="PF00535">
    <property type="entry name" value="Glycos_transf_2"/>
    <property type="match status" value="1"/>
</dbReference>
<evidence type="ECO:0000256" key="2">
    <source>
        <dbReference type="ARBA" id="ARBA00022676"/>
    </source>
</evidence>
<evidence type="ECO:0000256" key="3">
    <source>
        <dbReference type="ARBA" id="ARBA00022679"/>
    </source>
</evidence>
<keyword evidence="6" id="KW-1185">Reference proteome</keyword>
<keyword evidence="2" id="KW-0328">Glycosyltransferase</keyword>
<dbReference type="SUPFAM" id="SSF53448">
    <property type="entry name" value="Nucleotide-diphospho-sugar transferases"/>
    <property type="match status" value="1"/>
</dbReference>
<feature type="domain" description="Glycosyltransferase 2-like" evidence="4">
    <location>
        <begin position="17"/>
        <end position="127"/>
    </location>
</feature>
<accession>A0A7H0SR77</accession>
<reference evidence="5 6" key="1">
    <citation type="submission" date="2019-12" db="EMBL/GenBank/DDBJ databases">
        <title>Corynebacterium sp. nov., isolated from feces of the Anser Albifrons in China.</title>
        <authorList>
            <person name="Liu Q."/>
        </authorList>
    </citation>
    <scope>NUCLEOTIDE SEQUENCE [LARGE SCALE GENOMIC DNA]</scope>
    <source>
        <strain evidence="5 6">4H37-19</strain>
    </source>
</reference>
<evidence type="ECO:0000313" key="6">
    <source>
        <dbReference type="Proteomes" id="UP000516320"/>
    </source>
</evidence>
<comment type="similarity">
    <text evidence="1">Belongs to the glycosyltransferase 2 family.</text>
</comment>
<dbReference type="GO" id="GO:0016757">
    <property type="term" value="F:glycosyltransferase activity"/>
    <property type="evidence" value="ECO:0007669"/>
    <property type="project" value="UniProtKB-KW"/>
</dbReference>
<protein>
    <submittedName>
        <fullName evidence="5">Glycosyltransferase</fullName>
    </submittedName>
</protein>
<evidence type="ECO:0000259" key="4">
    <source>
        <dbReference type="Pfam" id="PF00535"/>
    </source>
</evidence>
<dbReference type="PANTHER" id="PTHR43685:SF5">
    <property type="entry name" value="GLYCOSYLTRANSFERASE EPSE-RELATED"/>
    <property type="match status" value="1"/>
</dbReference>
<dbReference type="InterPro" id="IPR029044">
    <property type="entry name" value="Nucleotide-diphossugar_trans"/>
</dbReference>
<dbReference type="AlphaFoldDB" id="A0A7H0SR77"/>
<dbReference type="InterPro" id="IPR050834">
    <property type="entry name" value="Glycosyltransf_2"/>
</dbReference>
<dbReference type="KEGG" id="cpoy:GP475_10740"/>
<dbReference type="InterPro" id="IPR001173">
    <property type="entry name" value="Glyco_trans_2-like"/>
</dbReference>
<dbReference type="Proteomes" id="UP000516320">
    <property type="component" value="Chromosome"/>
</dbReference>
<dbReference type="Gene3D" id="3.90.550.10">
    <property type="entry name" value="Spore Coat Polysaccharide Biosynthesis Protein SpsA, Chain A"/>
    <property type="match status" value="1"/>
</dbReference>
<evidence type="ECO:0000313" key="5">
    <source>
        <dbReference type="EMBL" id="QNQ91052.1"/>
    </source>
</evidence>
<dbReference type="EMBL" id="CP046884">
    <property type="protein sequence ID" value="QNQ91052.1"/>
    <property type="molecule type" value="Genomic_DNA"/>
</dbReference>
<proteinExistence type="inferred from homology"/>